<proteinExistence type="predicted"/>
<evidence type="ECO:0000313" key="3">
    <source>
        <dbReference type="Proteomes" id="UP000054279"/>
    </source>
</evidence>
<feature type="region of interest" description="Disordered" evidence="1">
    <location>
        <begin position="304"/>
        <end position="327"/>
    </location>
</feature>
<organism evidence="2 3">
    <name type="scientific">Sphaerobolus stellatus (strain SS14)</name>
    <dbReference type="NCBI Taxonomy" id="990650"/>
    <lineage>
        <taxon>Eukaryota</taxon>
        <taxon>Fungi</taxon>
        <taxon>Dikarya</taxon>
        <taxon>Basidiomycota</taxon>
        <taxon>Agaricomycotina</taxon>
        <taxon>Agaricomycetes</taxon>
        <taxon>Phallomycetidae</taxon>
        <taxon>Geastrales</taxon>
        <taxon>Sphaerobolaceae</taxon>
        <taxon>Sphaerobolus</taxon>
    </lineage>
</organism>
<gene>
    <name evidence="2" type="ORF">M422DRAFT_262586</name>
</gene>
<name>A0A0C9UK06_SPHS4</name>
<dbReference type="AlphaFoldDB" id="A0A0C9UK06"/>
<reference evidence="2 3" key="1">
    <citation type="submission" date="2014-06" db="EMBL/GenBank/DDBJ databases">
        <title>Evolutionary Origins and Diversification of the Mycorrhizal Mutualists.</title>
        <authorList>
            <consortium name="DOE Joint Genome Institute"/>
            <consortium name="Mycorrhizal Genomics Consortium"/>
            <person name="Kohler A."/>
            <person name="Kuo A."/>
            <person name="Nagy L.G."/>
            <person name="Floudas D."/>
            <person name="Copeland A."/>
            <person name="Barry K.W."/>
            <person name="Cichocki N."/>
            <person name="Veneault-Fourrey C."/>
            <person name="LaButti K."/>
            <person name="Lindquist E.A."/>
            <person name="Lipzen A."/>
            <person name="Lundell T."/>
            <person name="Morin E."/>
            <person name="Murat C."/>
            <person name="Riley R."/>
            <person name="Ohm R."/>
            <person name="Sun H."/>
            <person name="Tunlid A."/>
            <person name="Henrissat B."/>
            <person name="Grigoriev I.V."/>
            <person name="Hibbett D.S."/>
            <person name="Martin F."/>
        </authorList>
    </citation>
    <scope>NUCLEOTIDE SEQUENCE [LARGE SCALE GENOMIC DNA]</scope>
    <source>
        <strain evidence="2 3">SS14</strain>
    </source>
</reference>
<dbReference type="Proteomes" id="UP000054279">
    <property type="component" value="Unassembled WGS sequence"/>
</dbReference>
<dbReference type="HOGENOM" id="CLU_687298_0_0_1"/>
<sequence length="401" mass="45625">MFMKLSLTAASYATSLNVVNTFRDVILGRLLQDRRNRSTKRSARPSTPDTIKPRTRSERSLGCIQHHSCRQEALVNCCEDPQWHCRLWIEHRWLVERKEERGDPWQFVDHFGLWKRGRWLHNALSEPIKPERIPVPRLHRIAPLHWVHQRPLCLVAIEPATKTLCTTVVKTINGTVSSAPNFVGQSKSATIHGNSWVALEFVRRLRNALSEPIKPEHIPLSHLHRSHQRLCHDSAHPIGTTPIPGTGTPATGGRPRGRPQGGGQGGQHGRGQGGATAGDINLPVAQDGDPTLHAEWQGIWKEEEMRKKRKGKKAPELKDEEEEGMEALDSLMPKGKLKLLKQRCSDDYAAFDKLNKSNEVTEEERVKLLTEKKHIEEQYLELHDPQKQKVEYRKGDTQKLI</sequence>
<feature type="compositionally biased region" description="Low complexity" evidence="1">
    <location>
        <begin position="236"/>
        <end position="253"/>
    </location>
</feature>
<dbReference type="EMBL" id="KN837191">
    <property type="protein sequence ID" value="KIJ35204.1"/>
    <property type="molecule type" value="Genomic_DNA"/>
</dbReference>
<keyword evidence="3" id="KW-1185">Reference proteome</keyword>
<evidence type="ECO:0000256" key="1">
    <source>
        <dbReference type="SAM" id="MobiDB-lite"/>
    </source>
</evidence>
<feature type="region of interest" description="Disordered" evidence="1">
    <location>
        <begin position="233"/>
        <end position="290"/>
    </location>
</feature>
<evidence type="ECO:0000313" key="2">
    <source>
        <dbReference type="EMBL" id="KIJ35204.1"/>
    </source>
</evidence>
<accession>A0A0C9UK06</accession>
<feature type="compositionally biased region" description="Gly residues" evidence="1">
    <location>
        <begin position="259"/>
        <end position="276"/>
    </location>
</feature>
<protein>
    <submittedName>
        <fullName evidence="2">Uncharacterized protein</fullName>
    </submittedName>
</protein>
<feature type="region of interest" description="Disordered" evidence="1">
    <location>
        <begin position="36"/>
        <end position="57"/>
    </location>
</feature>